<dbReference type="NCBIfam" id="TIGR03967">
    <property type="entry name" value="mycofact_MftB"/>
    <property type="match status" value="1"/>
</dbReference>
<proteinExistence type="predicted"/>
<organism evidence="1">
    <name type="scientific">freshwater metagenome</name>
    <dbReference type="NCBI Taxonomy" id="449393"/>
    <lineage>
        <taxon>unclassified sequences</taxon>
        <taxon>metagenomes</taxon>
        <taxon>ecological metagenomes</taxon>
    </lineage>
</organism>
<dbReference type="InterPro" id="IPR023850">
    <property type="entry name" value="MftB"/>
</dbReference>
<protein>
    <submittedName>
        <fullName evidence="1">Unannotated protein</fullName>
    </submittedName>
</protein>
<dbReference type="EMBL" id="CAEZTC010000025">
    <property type="protein sequence ID" value="CAB4553272.1"/>
    <property type="molecule type" value="Genomic_DNA"/>
</dbReference>
<reference evidence="1" key="1">
    <citation type="submission" date="2020-05" db="EMBL/GenBank/DDBJ databases">
        <authorList>
            <person name="Chiriac C."/>
            <person name="Salcher M."/>
            <person name="Ghai R."/>
            <person name="Kavagutti S V."/>
        </authorList>
    </citation>
    <scope>NUCLEOTIDE SEQUENCE</scope>
</reference>
<sequence>MTLTLESACEMHPQVALRPEPFGALAYHYGNRRLVFLRHPDMVKVVSTIGQHSTIRDALHATGVDQARWPAFISALSSLTTSEIIRVR</sequence>
<dbReference type="Pfam" id="PF26520">
    <property type="entry name" value="MftB_chaperone"/>
    <property type="match status" value="1"/>
</dbReference>
<name>A0A6J6CNV1_9ZZZZ</name>
<accession>A0A6J6CNV1</accession>
<evidence type="ECO:0000313" key="1">
    <source>
        <dbReference type="EMBL" id="CAB4553272.1"/>
    </source>
</evidence>
<dbReference type="AlphaFoldDB" id="A0A6J6CNV1"/>
<gene>
    <name evidence="1" type="ORF">UFOPK1572_00321</name>
</gene>